<feature type="domain" description="CBM21" evidence="2">
    <location>
        <begin position="198"/>
        <end position="319"/>
    </location>
</feature>
<dbReference type="eggNOG" id="KOG3986">
    <property type="taxonomic scope" value="Eukaryota"/>
</dbReference>
<organism evidence="3 4">
    <name type="scientific">Sphaeroforma arctica JP610</name>
    <dbReference type="NCBI Taxonomy" id="667725"/>
    <lineage>
        <taxon>Eukaryota</taxon>
        <taxon>Ichthyosporea</taxon>
        <taxon>Ichthyophonida</taxon>
        <taxon>Sphaeroforma</taxon>
    </lineage>
</organism>
<gene>
    <name evidence="3" type="ORF">SARC_02029</name>
</gene>
<dbReference type="GO" id="GO:2001069">
    <property type="term" value="F:glycogen binding"/>
    <property type="evidence" value="ECO:0007669"/>
    <property type="project" value="TreeGrafter"/>
</dbReference>
<name>A0A0L0GA68_9EUKA</name>
<dbReference type="GO" id="GO:0005979">
    <property type="term" value="P:regulation of glycogen biosynthetic process"/>
    <property type="evidence" value="ECO:0007669"/>
    <property type="project" value="TreeGrafter"/>
</dbReference>
<dbReference type="Gene3D" id="2.60.40.2440">
    <property type="entry name" value="Carbohydrate binding type-21 domain"/>
    <property type="match status" value="1"/>
</dbReference>
<dbReference type="InterPro" id="IPR038175">
    <property type="entry name" value="CBM21_dom_sf"/>
</dbReference>
<sequence>MSNDSFTDLSSIPSTVPVPYAKLKGHVSFADRIPGLSLSSFKEYDIHEPPNQCNRKAFMSYNYKGENDMGFTVDDLPADEGSDGSALGTHMLGPIVDEVLAPKISNLRLTNKNERTQSTRLDSCVSDSTGDSTVNRRGTCHDAYTRQNHLQADSNSSPVLHLVRARSEPKPFANMDNDELGCLSSSDHTLKILTRPRDDSNAPVTICVVRYDPRARELTGTIAVHNIAFEKRVFVKHTCDNWQTFTETNARYVWSRSSPPESTTFSVDVDMFAFTVPIGHDCLRETGRVVEFIVGYTYRNKGQGTTVWDNNAGHNYRAGVVTLADAHLPKFITSELNETHEHTHTHPSPLQGFASDANSSETGSALKSRHSSASLLAAPTQSQASTGPANASVLCSDNPPYLHRDATHRYSHTQPPMNKSVALETHTITANKSRKGPADVPSYLPPFSIECRNEEGIVDQTTQNRQGKVYQTTQNRQASSVPSYLPPLMPMPKSPIRSYIPPMAE</sequence>
<dbReference type="PROSITE" id="PS51159">
    <property type="entry name" value="CBM21"/>
    <property type="match status" value="1"/>
</dbReference>
<dbReference type="AlphaFoldDB" id="A0A0L0GA68"/>
<dbReference type="InterPro" id="IPR005036">
    <property type="entry name" value="CBM21_dom"/>
</dbReference>
<dbReference type="OrthoDB" id="1881at2759"/>
<proteinExistence type="predicted"/>
<evidence type="ECO:0000256" key="1">
    <source>
        <dbReference type="SAM" id="MobiDB-lite"/>
    </source>
</evidence>
<feature type="region of interest" description="Disordered" evidence="1">
    <location>
        <begin position="338"/>
        <end position="417"/>
    </location>
</feature>
<dbReference type="GO" id="GO:0000164">
    <property type="term" value="C:protein phosphatase type 1 complex"/>
    <property type="evidence" value="ECO:0007669"/>
    <property type="project" value="TreeGrafter"/>
</dbReference>
<dbReference type="Pfam" id="PF03370">
    <property type="entry name" value="CBM_21"/>
    <property type="match status" value="1"/>
</dbReference>
<feature type="compositionally biased region" description="Polar residues" evidence="1">
    <location>
        <begin position="464"/>
        <end position="482"/>
    </location>
</feature>
<dbReference type="GO" id="GO:0008157">
    <property type="term" value="F:protein phosphatase 1 binding"/>
    <property type="evidence" value="ECO:0007669"/>
    <property type="project" value="TreeGrafter"/>
</dbReference>
<keyword evidence="4" id="KW-1185">Reference proteome</keyword>
<dbReference type="PANTHER" id="PTHR12307">
    <property type="entry name" value="PROTEIN PHOSPHATASE 1 REGULATORY SUBUNIT"/>
    <property type="match status" value="1"/>
</dbReference>
<dbReference type="EMBL" id="KQ241683">
    <property type="protein sequence ID" value="KNC85804.1"/>
    <property type="molecule type" value="Genomic_DNA"/>
</dbReference>
<dbReference type="InterPro" id="IPR050782">
    <property type="entry name" value="PP1_regulatory_subunit_3"/>
</dbReference>
<evidence type="ECO:0000313" key="4">
    <source>
        <dbReference type="Proteomes" id="UP000054560"/>
    </source>
</evidence>
<dbReference type="PANTHER" id="PTHR12307:SF36">
    <property type="entry name" value="GLYCOGEN-BINDING SUBUNIT 76A"/>
    <property type="match status" value="1"/>
</dbReference>
<dbReference type="GeneID" id="25902533"/>
<protein>
    <recommendedName>
        <fullName evidence="2">CBM21 domain-containing protein</fullName>
    </recommendedName>
</protein>
<dbReference type="RefSeq" id="XP_014159706.1">
    <property type="nucleotide sequence ID" value="XM_014304231.1"/>
</dbReference>
<dbReference type="Proteomes" id="UP000054560">
    <property type="component" value="Unassembled WGS sequence"/>
</dbReference>
<feature type="compositionally biased region" description="Polar residues" evidence="1">
    <location>
        <begin position="356"/>
        <end position="395"/>
    </location>
</feature>
<dbReference type="STRING" id="667725.A0A0L0GA68"/>
<feature type="region of interest" description="Disordered" evidence="1">
    <location>
        <begin position="464"/>
        <end position="489"/>
    </location>
</feature>
<evidence type="ECO:0000313" key="3">
    <source>
        <dbReference type="EMBL" id="KNC85804.1"/>
    </source>
</evidence>
<reference evidence="3 4" key="1">
    <citation type="submission" date="2011-02" db="EMBL/GenBank/DDBJ databases">
        <title>The Genome Sequence of Sphaeroforma arctica JP610.</title>
        <authorList>
            <consortium name="The Broad Institute Genome Sequencing Platform"/>
            <person name="Russ C."/>
            <person name="Cuomo C."/>
            <person name="Young S.K."/>
            <person name="Zeng Q."/>
            <person name="Gargeya S."/>
            <person name="Alvarado L."/>
            <person name="Berlin A."/>
            <person name="Chapman S.B."/>
            <person name="Chen Z."/>
            <person name="Freedman E."/>
            <person name="Gellesch M."/>
            <person name="Goldberg J."/>
            <person name="Griggs A."/>
            <person name="Gujja S."/>
            <person name="Heilman E."/>
            <person name="Heiman D."/>
            <person name="Howarth C."/>
            <person name="Mehta T."/>
            <person name="Neiman D."/>
            <person name="Pearson M."/>
            <person name="Roberts A."/>
            <person name="Saif S."/>
            <person name="Shea T."/>
            <person name="Shenoy N."/>
            <person name="Sisk P."/>
            <person name="Stolte C."/>
            <person name="Sykes S."/>
            <person name="White J."/>
            <person name="Yandava C."/>
            <person name="Burger G."/>
            <person name="Gray M.W."/>
            <person name="Holland P.W.H."/>
            <person name="King N."/>
            <person name="Lang F.B.F."/>
            <person name="Roger A.J."/>
            <person name="Ruiz-Trillo I."/>
            <person name="Haas B."/>
            <person name="Nusbaum C."/>
            <person name="Birren B."/>
        </authorList>
    </citation>
    <scope>NUCLEOTIDE SEQUENCE [LARGE SCALE GENOMIC DNA]</scope>
    <source>
        <strain evidence="3 4">JP610</strain>
    </source>
</reference>
<evidence type="ECO:0000259" key="2">
    <source>
        <dbReference type="PROSITE" id="PS51159"/>
    </source>
</evidence>
<accession>A0A0L0GA68</accession>